<dbReference type="EC" id="3.5.2.3" evidence="6"/>
<evidence type="ECO:0000313" key="8">
    <source>
        <dbReference type="EMBL" id="OUM87730.1"/>
    </source>
</evidence>
<dbReference type="InterPro" id="IPR011059">
    <property type="entry name" value="Metal-dep_hydrolase_composite"/>
</dbReference>
<feature type="binding site" evidence="6">
    <location>
        <position position="60"/>
    </location>
    <ligand>
        <name>Zn(2+)</name>
        <dbReference type="ChEBI" id="CHEBI:29105"/>
        <label>1</label>
    </ligand>
</feature>
<feature type="binding site" evidence="6">
    <location>
        <position position="94"/>
    </location>
    <ligand>
        <name>substrate</name>
    </ligand>
</feature>
<keyword evidence="4 6" id="KW-0378">Hydrolase</keyword>
<evidence type="ECO:0000256" key="4">
    <source>
        <dbReference type="ARBA" id="ARBA00022801"/>
    </source>
</evidence>
<feature type="domain" description="Dihydroorotase catalytic" evidence="7">
    <location>
        <begin position="51"/>
        <end position="236"/>
    </location>
</feature>
<comment type="caution">
    <text evidence="8">The sequence shown here is derived from an EMBL/GenBank/DDBJ whole genome shotgun (WGS) entry which is preliminary data.</text>
</comment>
<evidence type="ECO:0000256" key="1">
    <source>
        <dbReference type="ARBA" id="ARBA00002368"/>
    </source>
</evidence>
<dbReference type="PROSITE" id="PS00482">
    <property type="entry name" value="DIHYDROOROTASE_1"/>
    <property type="match status" value="1"/>
</dbReference>
<dbReference type="CDD" id="cd01317">
    <property type="entry name" value="DHOase_IIa"/>
    <property type="match status" value="1"/>
</dbReference>
<dbReference type="InterPro" id="IPR004722">
    <property type="entry name" value="DHOase"/>
</dbReference>
<gene>
    <name evidence="6" type="primary">pyrC</name>
    <name evidence="8" type="ORF">BAA01_13040</name>
</gene>
<dbReference type="EMBL" id="LZRT01000070">
    <property type="protein sequence ID" value="OUM87730.1"/>
    <property type="molecule type" value="Genomic_DNA"/>
</dbReference>
<dbReference type="GO" id="GO:0044205">
    <property type="term" value="P:'de novo' UMP biosynthetic process"/>
    <property type="evidence" value="ECO:0007669"/>
    <property type="project" value="UniProtKB-UniRule"/>
</dbReference>
<dbReference type="GO" id="GO:0008270">
    <property type="term" value="F:zinc ion binding"/>
    <property type="evidence" value="ECO:0007669"/>
    <property type="project" value="UniProtKB-UniRule"/>
</dbReference>
<dbReference type="GO" id="GO:0005737">
    <property type="term" value="C:cytoplasm"/>
    <property type="evidence" value="ECO:0007669"/>
    <property type="project" value="TreeGrafter"/>
</dbReference>
<comment type="similarity">
    <text evidence="2 6">Belongs to the metallo-dependent hydrolases superfamily. DHOase family. Class I DHOase subfamily.</text>
</comment>
<feature type="binding site" evidence="6">
    <location>
        <position position="179"/>
    </location>
    <ligand>
        <name>Zn(2+)</name>
        <dbReference type="ChEBI" id="CHEBI:29105"/>
        <label>2</label>
    </ligand>
</feature>
<dbReference type="Gene3D" id="3.20.20.140">
    <property type="entry name" value="Metal-dependent hydrolases"/>
    <property type="match status" value="1"/>
</dbReference>
<dbReference type="Gene3D" id="2.30.40.10">
    <property type="entry name" value="Urease, subunit C, domain 1"/>
    <property type="match status" value="1"/>
</dbReference>
<evidence type="ECO:0000313" key="9">
    <source>
        <dbReference type="Proteomes" id="UP000196475"/>
    </source>
</evidence>
<comment type="catalytic activity">
    <reaction evidence="6">
        <text>(S)-dihydroorotate + H2O = N-carbamoyl-L-aspartate + H(+)</text>
        <dbReference type="Rhea" id="RHEA:24296"/>
        <dbReference type="ChEBI" id="CHEBI:15377"/>
        <dbReference type="ChEBI" id="CHEBI:15378"/>
        <dbReference type="ChEBI" id="CHEBI:30864"/>
        <dbReference type="ChEBI" id="CHEBI:32814"/>
        <dbReference type="EC" id="3.5.2.3"/>
    </reaction>
</comment>
<feature type="binding site" evidence="6">
    <location>
        <position position="233"/>
    </location>
    <ligand>
        <name>Zn(2+)</name>
        <dbReference type="ChEBI" id="CHEBI:29105"/>
        <label>2</label>
    </ligand>
</feature>
<evidence type="ECO:0000256" key="6">
    <source>
        <dbReference type="HAMAP-Rule" id="MF_00220"/>
    </source>
</evidence>
<keyword evidence="5 6" id="KW-0665">Pyrimidine biosynthesis</keyword>
<dbReference type="NCBIfam" id="TIGR00857">
    <property type="entry name" value="pyrC_multi"/>
    <property type="match status" value="1"/>
</dbReference>
<feature type="binding site" evidence="6">
    <location>
        <position position="310"/>
    </location>
    <ligand>
        <name>substrate</name>
    </ligand>
</feature>
<feature type="binding site" evidence="6">
    <location>
        <position position="62"/>
    </location>
    <ligand>
        <name>Zn(2+)</name>
        <dbReference type="ChEBI" id="CHEBI:29105"/>
        <label>1</label>
    </ligand>
</feature>
<dbReference type="PROSITE" id="PS00483">
    <property type="entry name" value="DIHYDROOROTASE_2"/>
    <property type="match status" value="1"/>
</dbReference>
<dbReference type="SUPFAM" id="SSF51338">
    <property type="entry name" value="Composite domain of metallo-dependent hydrolases"/>
    <property type="match status" value="1"/>
</dbReference>
<feature type="binding site" evidence="6">
    <location>
        <position position="306"/>
    </location>
    <ligand>
        <name>Zn(2+)</name>
        <dbReference type="ChEBI" id="CHEBI:29105"/>
        <label>1</label>
    </ligand>
</feature>
<proteinExistence type="inferred from homology"/>
<keyword evidence="3 6" id="KW-0479">Metal-binding</keyword>
<dbReference type="GO" id="GO:0006145">
    <property type="term" value="P:purine nucleobase catabolic process"/>
    <property type="evidence" value="ECO:0007669"/>
    <property type="project" value="TreeGrafter"/>
</dbReference>
<evidence type="ECO:0000256" key="5">
    <source>
        <dbReference type="ARBA" id="ARBA00022975"/>
    </source>
</evidence>
<evidence type="ECO:0000256" key="2">
    <source>
        <dbReference type="ARBA" id="ARBA00010286"/>
    </source>
</evidence>
<dbReference type="PANTHER" id="PTHR43668:SF2">
    <property type="entry name" value="ALLANTOINASE"/>
    <property type="match status" value="1"/>
</dbReference>
<dbReference type="InterPro" id="IPR050138">
    <property type="entry name" value="DHOase/Allantoinase_Hydrolase"/>
</dbReference>
<feature type="active site" evidence="6">
    <location>
        <position position="306"/>
    </location>
</feature>
<dbReference type="PANTHER" id="PTHR43668">
    <property type="entry name" value="ALLANTOINASE"/>
    <property type="match status" value="1"/>
</dbReference>
<feature type="binding site" evidence="6">
    <location>
        <position position="152"/>
    </location>
    <ligand>
        <name>Zn(2+)</name>
        <dbReference type="ChEBI" id="CHEBI:29105"/>
        <label>1</label>
    </ligand>
</feature>
<dbReference type="InterPro" id="IPR002195">
    <property type="entry name" value="Dihydroorotase_CS"/>
</dbReference>
<comment type="function">
    <text evidence="1 6">Catalyzes the reversible cyclization of carbamoyl aspartate to dihydroorotate.</text>
</comment>
<feature type="binding site" evidence="6">
    <location>
        <begin position="62"/>
        <end position="64"/>
    </location>
    <ligand>
        <name>substrate</name>
    </ligand>
</feature>
<feature type="binding site" evidence="6">
    <location>
        <position position="152"/>
    </location>
    <ligand>
        <name>Zn(2+)</name>
        <dbReference type="ChEBI" id="CHEBI:29105"/>
        <label>2</label>
    </ligand>
</feature>
<name>A0A1Y3PK41_9BACI</name>
<dbReference type="SUPFAM" id="SSF51556">
    <property type="entry name" value="Metallo-dependent hydrolases"/>
    <property type="match status" value="1"/>
</dbReference>
<protein>
    <recommendedName>
        <fullName evidence="6">Dihydroorotase</fullName>
        <shortName evidence="6">DHOase</shortName>
        <ecNumber evidence="6">3.5.2.3</ecNumber>
    </recommendedName>
</protein>
<reference evidence="9" key="1">
    <citation type="submission" date="2016-06" db="EMBL/GenBank/DDBJ databases">
        <authorList>
            <person name="Nascimento L."/>
            <person name="Pereira R.V."/>
            <person name="Martins L.F."/>
            <person name="Quaggio R.B."/>
            <person name="Silva A.M."/>
            <person name="Setubal J.C."/>
        </authorList>
    </citation>
    <scope>NUCLEOTIDE SEQUENCE [LARGE SCALE GENOMIC DNA]</scope>
</reference>
<evidence type="ECO:0000256" key="3">
    <source>
        <dbReference type="ARBA" id="ARBA00022723"/>
    </source>
</evidence>
<dbReference type="InterPro" id="IPR024403">
    <property type="entry name" value="DHOase_cat"/>
</dbReference>
<organism evidence="8 9">
    <name type="scientific">Bacillus thermozeamaize</name>
    <dbReference type="NCBI Taxonomy" id="230954"/>
    <lineage>
        <taxon>Bacteria</taxon>
        <taxon>Bacillati</taxon>
        <taxon>Bacillota</taxon>
        <taxon>Bacilli</taxon>
        <taxon>Bacillales</taxon>
        <taxon>Bacillaceae</taxon>
        <taxon>Bacillus</taxon>
    </lineage>
</organism>
<dbReference type="Proteomes" id="UP000196475">
    <property type="component" value="Unassembled WGS sequence"/>
</dbReference>
<comment type="pathway">
    <text evidence="6">Pyrimidine metabolism; UMP biosynthesis via de novo pathway; (S)-dihydroorotate from bicarbonate: step 3/3.</text>
</comment>
<dbReference type="HAMAP" id="MF_00220_B">
    <property type="entry name" value="PyrC_classI_B"/>
    <property type="match status" value="1"/>
</dbReference>
<keyword evidence="6" id="KW-0862">Zinc</keyword>
<dbReference type="InterPro" id="IPR032466">
    <property type="entry name" value="Metal_Hydrolase"/>
</dbReference>
<sequence>MKRLLKNGRLIDPASGTEETLDLLIADGKVAQIKKNLEISGVDVIDLSGCLVTPGLIDIHVHLRDPGFPEKETIETGTRAAAAGGFTAVVCMPNTSPVLDSPEQIRYVVETSRKKAAVRVYPAASMTYGLKGERMTDFPALKEAGAVTFTEDGKSVMDPRILYEAFRLARELDIPISSHCEEHCLVAGIGAINRGKVSRQLGDPGIPSLAEDLVVARDILFAEDTGARVHIQHVSTARAVQLIREAKQRGVRVTAEAAPHHFTLTDEAVLEWGTLAKVNPPLRTAADVEAVITGLQDGTIDVIATDHAPHTEREKAASLAEAPFGLLGLETAVGLVWTKLVHTGKLSQLEAVRKLSLHPAKVMNLPGGRLAEGEVADLTVIDPQEEWTVDPDKFFSASRNTPFAGMRLKGKVKMTLLAGEIVYRSV</sequence>
<dbReference type="AlphaFoldDB" id="A0A1Y3PK41"/>
<evidence type="ECO:0000259" key="7">
    <source>
        <dbReference type="Pfam" id="PF12890"/>
    </source>
</evidence>
<accession>A0A1Y3PK41</accession>
<dbReference type="GO" id="GO:0004151">
    <property type="term" value="F:dihydroorotase activity"/>
    <property type="evidence" value="ECO:0007669"/>
    <property type="project" value="UniProtKB-UniRule"/>
</dbReference>
<feature type="binding site" evidence="6">
    <location>
        <begin position="324"/>
        <end position="325"/>
    </location>
    <ligand>
        <name>substrate</name>
    </ligand>
</feature>
<dbReference type="UniPathway" id="UPA00070">
    <property type="reaction ID" value="UER00117"/>
</dbReference>
<feature type="binding site" evidence="6">
    <location>
        <position position="279"/>
    </location>
    <ligand>
        <name>substrate</name>
    </ligand>
</feature>
<dbReference type="GO" id="GO:0004038">
    <property type="term" value="F:allantoinase activity"/>
    <property type="evidence" value="ECO:0007669"/>
    <property type="project" value="TreeGrafter"/>
</dbReference>
<comment type="cofactor">
    <cofactor evidence="6">
        <name>Zn(2+)</name>
        <dbReference type="ChEBI" id="CHEBI:29105"/>
    </cofactor>
    <text evidence="6">Binds 2 Zn(2+) ions per subunit.</text>
</comment>
<dbReference type="Pfam" id="PF12890">
    <property type="entry name" value="DHOase"/>
    <property type="match status" value="1"/>
</dbReference>